<dbReference type="CDD" id="cd09112">
    <property type="entry name" value="PLDc_CLS_2"/>
    <property type="match status" value="1"/>
</dbReference>
<evidence type="ECO:0000256" key="9">
    <source>
        <dbReference type="ARBA" id="ARBA00023209"/>
    </source>
</evidence>
<dbReference type="EC" id="2.7.8.-" evidence="11 12"/>
<feature type="transmembrane region" description="Helical" evidence="11">
    <location>
        <begin position="6"/>
        <end position="24"/>
    </location>
</feature>
<feature type="active site" evidence="11">
    <location>
        <position position="406"/>
    </location>
</feature>
<dbReference type="Gene3D" id="3.30.870.10">
    <property type="entry name" value="Endonuclease Chain A"/>
    <property type="match status" value="2"/>
</dbReference>
<feature type="transmembrane region" description="Helical" evidence="11">
    <location>
        <begin position="36"/>
        <end position="57"/>
    </location>
</feature>
<comment type="subcellular location">
    <subcellularLocation>
        <location evidence="11">Cell membrane</location>
        <topology evidence="11">Multi-pass membrane protein</topology>
    </subcellularLocation>
</comment>
<dbReference type="GO" id="GO:0032049">
    <property type="term" value="P:cardiolipin biosynthetic process"/>
    <property type="evidence" value="ECO:0007669"/>
    <property type="project" value="UniProtKB-UniRule"/>
</dbReference>
<evidence type="ECO:0000256" key="8">
    <source>
        <dbReference type="ARBA" id="ARBA00023136"/>
    </source>
</evidence>
<evidence type="ECO:0000256" key="4">
    <source>
        <dbReference type="ARBA" id="ARBA00022692"/>
    </source>
</evidence>
<dbReference type="Proteomes" id="UP000251835">
    <property type="component" value="Unassembled WGS sequence"/>
</dbReference>
<feature type="active site" evidence="11">
    <location>
        <position position="223"/>
    </location>
</feature>
<keyword evidence="15" id="KW-1185">Reference proteome</keyword>
<dbReference type="SMART" id="SM00155">
    <property type="entry name" value="PLDc"/>
    <property type="match status" value="2"/>
</dbReference>
<feature type="active site" evidence="11">
    <location>
        <position position="228"/>
    </location>
</feature>
<evidence type="ECO:0000256" key="10">
    <source>
        <dbReference type="ARBA" id="ARBA00023264"/>
    </source>
</evidence>
<comment type="function">
    <text evidence="11">Catalyzes the reversible phosphatidyl group transfer from one phosphatidylglycerol molecule to another to form cardiolipin (CL) (diphosphatidylglycerol) and glycerol.</text>
</comment>
<dbReference type="PANTHER" id="PTHR21248:SF22">
    <property type="entry name" value="PHOSPHOLIPASE D"/>
    <property type="match status" value="1"/>
</dbReference>
<dbReference type="NCBIfam" id="TIGR04265">
    <property type="entry name" value="bac_cardiolipin"/>
    <property type="match status" value="1"/>
</dbReference>
<dbReference type="InterPro" id="IPR025202">
    <property type="entry name" value="PLD-like_dom"/>
</dbReference>
<keyword evidence="2 11" id="KW-0444">Lipid biosynthesis</keyword>
<keyword evidence="6 11" id="KW-1133">Transmembrane helix</keyword>
<keyword evidence="8 11" id="KW-0472">Membrane</keyword>
<organism evidence="14 15">
    <name type="scientific">Balneicella halophila</name>
    <dbReference type="NCBI Taxonomy" id="1537566"/>
    <lineage>
        <taxon>Bacteria</taxon>
        <taxon>Pseudomonadati</taxon>
        <taxon>Bacteroidota</taxon>
        <taxon>Bacteroidia</taxon>
        <taxon>Bacteroidales</taxon>
        <taxon>Balneicellaceae</taxon>
        <taxon>Balneicella</taxon>
    </lineage>
</organism>
<evidence type="ECO:0000256" key="11">
    <source>
        <dbReference type="HAMAP-Rule" id="MF_01916"/>
    </source>
</evidence>
<evidence type="ECO:0000313" key="15">
    <source>
        <dbReference type="Proteomes" id="UP000251835"/>
    </source>
</evidence>
<keyword evidence="1 11" id="KW-1003">Cell membrane</keyword>
<evidence type="ECO:0000256" key="3">
    <source>
        <dbReference type="ARBA" id="ARBA00022679"/>
    </source>
</evidence>
<keyword evidence="5" id="KW-0677">Repeat</keyword>
<dbReference type="PROSITE" id="PS50035">
    <property type="entry name" value="PLD"/>
    <property type="match status" value="2"/>
</dbReference>
<evidence type="ECO:0000256" key="5">
    <source>
        <dbReference type="ARBA" id="ARBA00022737"/>
    </source>
</evidence>
<comment type="catalytic activity">
    <reaction evidence="11">
        <text>2 a 1,2-diacyl-sn-glycero-3-phospho-(1'-sn-glycerol) = a cardiolipin + glycerol</text>
        <dbReference type="Rhea" id="RHEA:31451"/>
        <dbReference type="ChEBI" id="CHEBI:17754"/>
        <dbReference type="ChEBI" id="CHEBI:62237"/>
        <dbReference type="ChEBI" id="CHEBI:64716"/>
    </reaction>
</comment>
<evidence type="ECO:0000256" key="1">
    <source>
        <dbReference type="ARBA" id="ARBA00022475"/>
    </source>
</evidence>
<dbReference type="HAMAP" id="MF_01916">
    <property type="entry name" value="Cardiolipin_synth_Cls"/>
    <property type="match status" value="1"/>
</dbReference>
<dbReference type="InterPro" id="IPR030874">
    <property type="entry name" value="Cardiolipin_synth_Firmi"/>
</dbReference>
<accession>A0A7L4UPN3</accession>
<evidence type="ECO:0000313" key="14">
    <source>
        <dbReference type="EMBL" id="PVX50013.1"/>
    </source>
</evidence>
<dbReference type="SUPFAM" id="SSF56024">
    <property type="entry name" value="Phospholipase D/nuclease"/>
    <property type="match status" value="2"/>
</dbReference>
<feature type="active site" evidence="11">
    <location>
        <position position="399"/>
    </location>
</feature>
<dbReference type="RefSeq" id="WP_116496875.1">
    <property type="nucleotide sequence ID" value="NZ_QENZ01000005.1"/>
</dbReference>
<feature type="domain" description="PLD phosphodiesterase" evidence="13">
    <location>
        <begin position="216"/>
        <end position="243"/>
    </location>
</feature>
<name>A0A7L4UPN3_BALHA</name>
<dbReference type="PANTHER" id="PTHR21248">
    <property type="entry name" value="CARDIOLIPIN SYNTHASE"/>
    <property type="match status" value="1"/>
</dbReference>
<evidence type="ECO:0000256" key="7">
    <source>
        <dbReference type="ARBA" id="ARBA00023098"/>
    </source>
</evidence>
<dbReference type="InterPro" id="IPR001736">
    <property type="entry name" value="PLipase_D/transphosphatidylase"/>
</dbReference>
<keyword evidence="10 11" id="KW-1208">Phospholipid metabolism</keyword>
<dbReference type="OrthoDB" id="9762009at2"/>
<evidence type="ECO:0000256" key="12">
    <source>
        <dbReference type="NCBIfam" id="TIGR04265"/>
    </source>
</evidence>
<gene>
    <name evidence="14" type="ORF">C7377_1659</name>
</gene>
<feature type="active site" evidence="11">
    <location>
        <position position="221"/>
    </location>
</feature>
<evidence type="ECO:0000256" key="2">
    <source>
        <dbReference type="ARBA" id="ARBA00022516"/>
    </source>
</evidence>
<dbReference type="InterPro" id="IPR022924">
    <property type="entry name" value="Cardiolipin_synthase"/>
</dbReference>
<keyword evidence="3 11" id="KW-0808">Transferase</keyword>
<feature type="active site" evidence="11">
    <location>
        <position position="401"/>
    </location>
</feature>
<sequence>MNWDLLLKLAYYLFLIGISIRVIYDTKSSVKASAYILLIFILPILGVLIYLSFGLNYRKSGIYDKKLLLDDKQADRISEIIQFYLKKSKGAFKSRYNNFYGLSQMLFSDNKCLPTRNNKVKLLENGEQKFVYLLDALKNAKHHIHMEYYIYENDEIGNEIAKILMQKAKEGVEVRFIYDDFGSNRIRKNLVKKMRKNGVEAFAFYKVIFIYLANRLNYRNHRKIVIIDGEKAFVGGINVSDKYINKQITKNYWRDTHLMIEGEAVWELQRIFLADWNFCANQEVKPRAEFFKEHTRLEAGQWVQVVSSGPDSKNPSILYSFLQAIAVAKKEVYITTPYLIPSEDFIQALHMAALRGVDVRILVPEKSDSIFVNSVSKSYFRDLLSKGIKIYLYQKGFVHAKTMVCDEQLAVVGTANIDNRSFDLNFEVNALVYDEDFATELKTLFFKDLSDAKELELAEWSKRRKSIQILEKAIRVFSPLL</sequence>
<protein>
    <recommendedName>
        <fullName evidence="11 12">Cardiolipin synthase</fullName>
        <shortName evidence="11">CL synthase</shortName>
        <ecNumber evidence="11 12">2.7.8.-</ecNumber>
    </recommendedName>
</protein>
<evidence type="ECO:0000256" key="6">
    <source>
        <dbReference type="ARBA" id="ARBA00022989"/>
    </source>
</evidence>
<dbReference type="EMBL" id="QENZ01000005">
    <property type="protein sequence ID" value="PVX50013.1"/>
    <property type="molecule type" value="Genomic_DNA"/>
</dbReference>
<feature type="domain" description="PLD phosphodiesterase" evidence="13">
    <location>
        <begin position="394"/>
        <end position="421"/>
    </location>
</feature>
<dbReference type="FunFam" id="3.30.870.10:FF:000014">
    <property type="entry name" value="Cardiolipin synthase"/>
    <property type="match status" value="1"/>
</dbReference>
<dbReference type="Pfam" id="PF13091">
    <property type="entry name" value="PLDc_2"/>
    <property type="match status" value="2"/>
</dbReference>
<reference evidence="14 15" key="1">
    <citation type="submission" date="2018-05" db="EMBL/GenBank/DDBJ databases">
        <title>Genomic Encyclopedia of Type Strains, Phase IV (KMG-IV): sequencing the most valuable type-strain genomes for metagenomic binning, comparative biology and taxonomic classification.</title>
        <authorList>
            <person name="Goeker M."/>
        </authorList>
    </citation>
    <scope>NUCLEOTIDE SEQUENCE [LARGE SCALE GENOMIC DNA]</scope>
    <source>
        <strain evidence="14 15">DSM 28579</strain>
    </source>
</reference>
<dbReference type="GO" id="GO:0005886">
    <property type="term" value="C:plasma membrane"/>
    <property type="evidence" value="ECO:0007669"/>
    <property type="project" value="UniProtKB-SubCell"/>
</dbReference>
<comment type="similarity">
    <text evidence="11">Belongs to the phospholipase D family. Cardiolipin synthase subfamily.</text>
</comment>
<proteinExistence type="inferred from homology"/>
<dbReference type="GO" id="GO:0008808">
    <property type="term" value="F:cardiolipin synthase activity"/>
    <property type="evidence" value="ECO:0007669"/>
    <property type="project" value="UniProtKB-UniRule"/>
</dbReference>
<dbReference type="CDD" id="cd09110">
    <property type="entry name" value="PLDc_CLS_1"/>
    <property type="match status" value="1"/>
</dbReference>
<comment type="caution">
    <text evidence="14">The sequence shown here is derived from an EMBL/GenBank/DDBJ whole genome shotgun (WGS) entry which is preliminary data.</text>
</comment>
<keyword evidence="9 11" id="KW-0594">Phospholipid biosynthesis</keyword>
<dbReference type="AlphaFoldDB" id="A0A7L4UPN3"/>
<keyword evidence="4 11" id="KW-0812">Transmembrane</keyword>
<keyword evidence="7 11" id="KW-0443">Lipid metabolism</keyword>
<evidence type="ECO:0000259" key="13">
    <source>
        <dbReference type="PROSITE" id="PS50035"/>
    </source>
</evidence>